<dbReference type="Pfam" id="PF12697">
    <property type="entry name" value="Abhydrolase_6"/>
    <property type="match status" value="1"/>
</dbReference>
<organism evidence="2 3">
    <name type="scientific">Novosphingobium mangrovi</name>
    <name type="common">ex Huang et al. 2023</name>
    <dbReference type="NCBI Taxonomy" id="2976432"/>
    <lineage>
        <taxon>Bacteria</taxon>
        <taxon>Pseudomonadati</taxon>
        <taxon>Pseudomonadota</taxon>
        <taxon>Alphaproteobacteria</taxon>
        <taxon>Sphingomonadales</taxon>
        <taxon>Sphingomonadaceae</taxon>
        <taxon>Novosphingobium</taxon>
    </lineage>
</organism>
<sequence>MASFVLIHGAFHTGACFDLVAAQLRARGHAVLAPTLPGMGGDEAALRAASLEGWARFALNACHALCSESGGPVVLAGHSRGGSVISLAAEIDPAAADHLAYICAVLTPAGEDRAKLPGLMPSQPGMQAASAMVENGAGIVMDGAAALPYFAQLCPEDLREDAISHLVAEPLGPLSTPAEVTAQRWGSVPRTYIECLQDRTMPIENQRGMLALSPGTRVVTLDSDHSPFYCVPGPLADALEALAG</sequence>
<name>A0ABT2I8H8_9SPHN</name>
<dbReference type="InterPro" id="IPR052897">
    <property type="entry name" value="Sec-Metab_Biosynth_Hydrolase"/>
</dbReference>
<evidence type="ECO:0000313" key="2">
    <source>
        <dbReference type="EMBL" id="MCT2401118.1"/>
    </source>
</evidence>
<keyword evidence="2" id="KW-0378">Hydrolase</keyword>
<comment type="caution">
    <text evidence="2">The sequence shown here is derived from an EMBL/GenBank/DDBJ whole genome shotgun (WGS) entry which is preliminary data.</text>
</comment>
<dbReference type="EMBL" id="JANZXA010000012">
    <property type="protein sequence ID" value="MCT2401118.1"/>
    <property type="molecule type" value="Genomic_DNA"/>
</dbReference>
<dbReference type="PANTHER" id="PTHR37017:SF11">
    <property type="entry name" value="ESTERASE_LIPASE_THIOESTERASE DOMAIN-CONTAINING PROTEIN"/>
    <property type="match status" value="1"/>
</dbReference>
<feature type="domain" description="AB hydrolase-1" evidence="1">
    <location>
        <begin position="4"/>
        <end position="229"/>
    </location>
</feature>
<keyword evidence="3" id="KW-1185">Reference proteome</keyword>
<dbReference type="PANTHER" id="PTHR37017">
    <property type="entry name" value="AB HYDROLASE-1 DOMAIN-CONTAINING PROTEIN-RELATED"/>
    <property type="match status" value="1"/>
</dbReference>
<reference evidence="2" key="1">
    <citation type="submission" date="2022-09" db="EMBL/GenBank/DDBJ databases">
        <title>Novosphingobium sp. Nov., a polycyclic aromatic hydrocarbon-degrading bacterium isolated form mangrove sediments in HongKong.</title>
        <authorList>
            <person name="Hu Z."/>
        </authorList>
    </citation>
    <scope>NUCLEOTIDE SEQUENCE</scope>
    <source>
        <strain evidence="2">HK4-1</strain>
    </source>
</reference>
<gene>
    <name evidence="2" type="ORF">NZK81_16340</name>
</gene>
<dbReference type="SUPFAM" id="SSF53474">
    <property type="entry name" value="alpha/beta-Hydrolases"/>
    <property type="match status" value="1"/>
</dbReference>
<dbReference type="Proteomes" id="UP001165583">
    <property type="component" value="Unassembled WGS sequence"/>
</dbReference>
<dbReference type="GO" id="GO:0016787">
    <property type="term" value="F:hydrolase activity"/>
    <property type="evidence" value="ECO:0007669"/>
    <property type="project" value="UniProtKB-KW"/>
</dbReference>
<dbReference type="InterPro" id="IPR029058">
    <property type="entry name" value="AB_hydrolase_fold"/>
</dbReference>
<proteinExistence type="predicted"/>
<protein>
    <submittedName>
        <fullName evidence="2">Alpha/beta hydrolase</fullName>
    </submittedName>
</protein>
<accession>A0ABT2I8H8</accession>
<dbReference type="RefSeq" id="WP_260047144.1">
    <property type="nucleotide sequence ID" value="NZ_JANZXA010000012.1"/>
</dbReference>
<evidence type="ECO:0000259" key="1">
    <source>
        <dbReference type="Pfam" id="PF12697"/>
    </source>
</evidence>
<dbReference type="InterPro" id="IPR000073">
    <property type="entry name" value="AB_hydrolase_1"/>
</dbReference>
<dbReference type="Gene3D" id="3.40.50.1820">
    <property type="entry name" value="alpha/beta hydrolase"/>
    <property type="match status" value="1"/>
</dbReference>
<evidence type="ECO:0000313" key="3">
    <source>
        <dbReference type="Proteomes" id="UP001165583"/>
    </source>
</evidence>